<comment type="caution">
    <text evidence="1">The sequence shown here is derived from an EMBL/GenBank/DDBJ whole genome shotgun (WGS) entry which is preliminary data.</text>
</comment>
<name>A0A923NHK1_WEICO</name>
<organism evidence="1 2">
    <name type="scientific">Weissella confusa</name>
    <name type="common">Lactobacillus confusus</name>
    <dbReference type="NCBI Taxonomy" id="1583"/>
    <lineage>
        <taxon>Bacteria</taxon>
        <taxon>Bacillati</taxon>
        <taxon>Bacillota</taxon>
        <taxon>Bacilli</taxon>
        <taxon>Lactobacillales</taxon>
        <taxon>Lactobacillaceae</taxon>
        <taxon>Weissella</taxon>
    </lineage>
</organism>
<evidence type="ECO:0000313" key="2">
    <source>
        <dbReference type="Proteomes" id="UP000650485"/>
    </source>
</evidence>
<evidence type="ECO:0000313" key="1">
    <source>
        <dbReference type="EMBL" id="MBC6498449.1"/>
    </source>
</evidence>
<dbReference type="Proteomes" id="UP000650485">
    <property type="component" value="Unassembled WGS sequence"/>
</dbReference>
<gene>
    <name evidence="1" type="ORF">H7R52_05880</name>
</gene>
<dbReference type="EMBL" id="JACSZT010000004">
    <property type="protein sequence ID" value="MBC6498449.1"/>
    <property type="molecule type" value="Genomic_DNA"/>
</dbReference>
<dbReference type="AlphaFoldDB" id="A0A923NHK1"/>
<dbReference type="InterPro" id="IPR036388">
    <property type="entry name" value="WH-like_DNA-bd_sf"/>
</dbReference>
<sequence length="56" mass="6800">MDEEQLARIAEDYYLNKLTFGDISDKYKISRYKIKSSKHDSYQPQYFASFYVQQFT</sequence>
<dbReference type="Gene3D" id="1.10.10.10">
    <property type="entry name" value="Winged helix-like DNA-binding domain superfamily/Winged helix DNA-binding domain"/>
    <property type="match status" value="1"/>
</dbReference>
<proteinExistence type="predicted"/>
<reference evidence="1" key="1">
    <citation type="submission" date="2020-08" db="EMBL/GenBank/DDBJ databases">
        <title>Complete genome sequence of Weissella confusa strain FS54 provides insights into metabolic potential.</title>
        <authorList>
            <person name="Fhoula I."/>
            <person name="Najjari A."/>
            <person name="Lekired A."/>
            <person name="Bessrour-Aouam N."/>
            <person name="Jaballah S."/>
            <person name="Klibi N."/>
            <person name="Ouzari H.-I."/>
        </authorList>
    </citation>
    <scope>NUCLEOTIDE SEQUENCE</scope>
    <source>
        <strain evidence="1">FS54</strain>
    </source>
</reference>
<accession>A0A923NHK1</accession>
<protein>
    <submittedName>
        <fullName evidence="1">Uncharacterized protein</fullName>
    </submittedName>
</protein>